<feature type="transmembrane region" description="Helical" evidence="7">
    <location>
        <begin position="184"/>
        <end position="212"/>
    </location>
</feature>
<gene>
    <name evidence="10" type="ORF">ZOD2009_03130</name>
</gene>
<dbReference type="PATRIC" id="fig|797209.4.peg.610"/>
<keyword evidence="2 7" id="KW-0813">Transport</keyword>
<dbReference type="InterPro" id="IPR050366">
    <property type="entry name" value="BP-dependent_transpt_permease"/>
</dbReference>
<evidence type="ECO:0000256" key="4">
    <source>
        <dbReference type="ARBA" id="ARBA00022692"/>
    </source>
</evidence>
<evidence type="ECO:0000313" key="10">
    <source>
        <dbReference type="EMBL" id="EFW94103.1"/>
    </source>
</evidence>
<keyword evidence="4 7" id="KW-0812">Transmembrane</keyword>
<accession>E7QPE2</accession>
<dbReference type="SUPFAM" id="SSF161098">
    <property type="entry name" value="MetI-like"/>
    <property type="match status" value="1"/>
</dbReference>
<keyword evidence="5 7" id="KW-1133">Transmembrane helix</keyword>
<dbReference type="InterPro" id="IPR000515">
    <property type="entry name" value="MetI-like"/>
</dbReference>
<comment type="similarity">
    <text evidence="7">Belongs to the binding-protein-dependent transport system permease family.</text>
</comment>
<evidence type="ECO:0000256" key="6">
    <source>
        <dbReference type="ARBA" id="ARBA00023136"/>
    </source>
</evidence>
<feature type="region of interest" description="Disordered" evidence="8">
    <location>
        <begin position="273"/>
        <end position="317"/>
    </location>
</feature>
<feature type="transmembrane region" description="Helical" evidence="7">
    <location>
        <begin position="232"/>
        <end position="255"/>
    </location>
</feature>
<evidence type="ECO:0000256" key="5">
    <source>
        <dbReference type="ARBA" id="ARBA00022989"/>
    </source>
</evidence>
<dbReference type="AlphaFoldDB" id="E7QPE2"/>
<feature type="transmembrane region" description="Helical" evidence="7">
    <location>
        <begin position="68"/>
        <end position="94"/>
    </location>
</feature>
<sequence>MVGVLVVLAVFSTIDLVVFNKQLITAIHADPHQMNTMNRYSPPSLSHPMGTDQFGRDVLSRVIYGSRIALAIGVISVGISFLGGVACGATAAYFGGRIDDLIMRSLEVLYSIPGLILAMTLMAIMGPSVYNLFLAYGVIGIPAYARVMRSEVLSLREAEYVEAARAAGLPTRTILFREIVPNGLTAVIVQATLSMGGVIIGAAALSFLGFGVQPPTASWGRMLNDAQQAMIIAPWAAVFPGMMIFLTVMGFNMLGDGLRDAMDPRTTLWKPDWDELGDDFLPTDDRQREEPDAVTDSAATDGGTAVDRRPDEDGGNR</sequence>
<dbReference type="PROSITE" id="PS50928">
    <property type="entry name" value="ABC_TM1"/>
    <property type="match status" value="1"/>
</dbReference>
<feature type="compositionally biased region" description="Basic and acidic residues" evidence="8">
    <location>
        <begin position="306"/>
        <end position="317"/>
    </location>
</feature>
<dbReference type="EMBL" id="AEMG01000002">
    <property type="protein sequence ID" value="EFW94103.1"/>
    <property type="molecule type" value="Genomic_DNA"/>
</dbReference>
<dbReference type="GO" id="GO:0005886">
    <property type="term" value="C:plasma membrane"/>
    <property type="evidence" value="ECO:0007669"/>
    <property type="project" value="UniProtKB-SubCell"/>
</dbReference>
<evidence type="ECO:0000313" key="11">
    <source>
        <dbReference type="Proteomes" id="UP000003751"/>
    </source>
</evidence>
<evidence type="ECO:0000256" key="7">
    <source>
        <dbReference type="RuleBase" id="RU363032"/>
    </source>
</evidence>
<feature type="transmembrane region" description="Helical" evidence="7">
    <location>
        <begin position="106"/>
        <end position="124"/>
    </location>
</feature>
<dbReference type="OrthoDB" id="312811at2157"/>
<evidence type="ECO:0000256" key="2">
    <source>
        <dbReference type="ARBA" id="ARBA00022448"/>
    </source>
</evidence>
<keyword evidence="6 7" id="KW-0472">Membrane</keyword>
<comment type="caution">
    <text evidence="10">The sequence shown here is derived from an EMBL/GenBank/DDBJ whole genome shotgun (WGS) entry which is preliminary data.</text>
</comment>
<feature type="domain" description="ABC transmembrane type-1" evidence="9">
    <location>
        <begin position="66"/>
        <end position="255"/>
    </location>
</feature>
<dbReference type="eggNOG" id="arCOG00748">
    <property type="taxonomic scope" value="Archaea"/>
</dbReference>
<protein>
    <submittedName>
        <fullName evidence="10">Binding-protein-dependent transport systems inner membrane component</fullName>
    </submittedName>
</protein>
<proteinExistence type="inferred from homology"/>
<dbReference type="Proteomes" id="UP000003751">
    <property type="component" value="Unassembled WGS sequence"/>
</dbReference>
<dbReference type="PANTHER" id="PTHR43386">
    <property type="entry name" value="OLIGOPEPTIDE TRANSPORT SYSTEM PERMEASE PROTEIN APPC"/>
    <property type="match status" value="1"/>
</dbReference>
<dbReference type="CDD" id="cd06261">
    <property type="entry name" value="TM_PBP2"/>
    <property type="match status" value="1"/>
</dbReference>
<dbReference type="GO" id="GO:0055085">
    <property type="term" value="P:transmembrane transport"/>
    <property type="evidence" value="ECO:0007669"/>
    <property type="project" value="InterPro"/>
</dbReference>
<dbReference type="Pfam" id="PF00528">
    <property type="entry name" value="BPD_transp_1"/>
    <property type="match status" value="1"/>
</dbReference>
<dbReference type="InterPro" id="IPR035906">
    <property type="entry name" value="MetI-like_sf"/>
</dbReference>
<evidence type="ECO:0000256" key="3">
    <source>
        <dbReference type="ARBA" id="ARBA00022475"/>
    </source>
</evidence>
<name>E7QPE2_HALPU</name>
<comment type="subcellular location">
    <subcellularLocation>
        <location evidence="1 7">Cell membrane</location>
        <topology evidence="1 7">Multi-pass membrane protein</topology>
    </subcellularLocation>
</comment>
<keyword evidence="3" id="KW-1003">Cell membrane</keyword>
<dbReference type="PANTHER" id="PTHR43386:SF25">
    <property type="entry name" value="PEPTIDE ABC TRANSPORTER PERMEASE PROTEIN"/>
    <property type="match status" value="1"/>
</dbReference>
<reference evidence="10 11" key="1">
    <citation type="journal article" date="2014" name="ISME J.">
        <title>Trehalose/2-sulfotrehalose biosynthesis and glycine-betaine uptake are widely spread mechanisms for osmoadaptation in the Halobacteriales.</title>
        <authorList>
            <person name="Youssef N.H."/>
            <person name="Savage-Ashlock K.N."/>
            <person name="McCully A.L."/>
            <person name="Luedtke B."/>
            <person name="Shaw E.I."/>
            <person name="Hoff W.D."/>
            <person name="Elshahed M.S."/>
        </authorList>
    </citation>
    <scope>NUCLEOTIDE SEQUENCE [LARGE SCALE GENOMIC DNA]</scope>
    <source>
        <strain evidence="10 11">DX253</strain>
    </source>
</reference>
<evidence type="ECO:0000259" key="9">
    <source>
        <dbReference type="PROSITE" id="PS50928"/>
    </source>
</evidence>
<organism evidence="10 11">
    <name type="scientific">Haladaptatus paucihalophilus DX253</name>
    <dbReference type="NCBI Taxonomy" id="797209"/>
    <lineage>
        <taxon>Archaea</taxon>
        <taxon>Methanobacteriati</taxon>
        <taxon>Methanobacteriota</taxon>
        <taxon>Stenosarchaea group</taxon>
        <taxon>Halobacteria</taxon>
        <taxon>Halobacteriales</taxon>
        <taxon>Haladaptataceae</taxon>
        <taxon>Haladaptatus</taxon>
    </lineage>
</organism>
<dbReference type="STRING" id="797209.GCA_000376445_01594"/>
<evidence type="ECO:0000256" key="1">
    <source>
        <dbReference type="ARBA" id="ARBA00004651"/>
    </source>
</evidence>
<evidence type="ECO:0000256" key="8">
    <source>
        <dbReference type="SAM" id="MobiDB-lite"/>
    </source>
</evidence>
<dbReference type="Gene3D" id="1.10.3720.10">
    <property type="entry name" value="MetI-like"/>
    <property type="match status" value="1"/>
</dbReference>